<feature type="region of interest" description="Disordered" evidence="1">
    <location>
        <begin position="92"/>
        <end position="119"/>
    </location>
</feature>
<name>A0A1B9IUI0_9TREE</name>
<evidence type="ECO:0000313" key="2">
    <source>
        <dbReference type="EMBL" id="OCF59198.1"/>
    </source>
</evidence>
<reference evidence="2 3" key="1">
    <citation type="submission" date="2013-07" db="EMBL/GenBank/DDBJ databases">
        <title>The Genome Sequence of Kwoniella mangroviensis CBS10435.</title>
        <authorList>
            <consortium name="The Broad Institute Genome Sequencing Platform"/>
            <person name="Cuomo C."/>
            <person name="Litvintseva A."/>
            <person name="Chen Y."/>
            <person name="Heitman J."/>
            <person name="Sun S."/>
            <person name="Springer D."/>
            <person name="Dromer F."/>
            <person name="Young S.K."/>
            <person name="Zeng Q."/>
            <person name="Gargeya S."/>
            <person name="Fitzgerald M."/>
            <person name="Abouelleil A."/>
            <person name="Alvarado L."/>
            <person name="Berlin A.M."/>
            <person name="Chapman S.B."/>
            <person name="Dewar J."/>
            <person name="Goldberg J."/>
            <person name="Griggs A."/>
            <person name="Gujja S."/>
            <person name="Hansen M."/>
            <person name="Howarth C."/>
            <person name="Imamovic A."/>
            <person name="Larimer J."/>
            <person name="McCowan C."/>
            <person name="Murphy C."/>
            <person name="Pearson M."/>
            <person name="Priest M."/>
            <person name="Roberts A."/>
            <person name="Saif S."/>
            <person name="Shea T."/>
            <person name="Sykes S."/>
            <person name="Wortman J."/>
            <person name="Nusbaum C."/>
            <person name="Birren B."/>
        </authorList>
    </citation>
    <scope>NUCLEOTIDE SEQUENCE [LARGE SCALE GENOMIC DNA]</scope>
    <source>
        <strain evidence="2 3">CBS 10435</strain>
    </source>
</reference>
<gene>
    <name evidence="2" type="ORF">L486_03700</name>
</gene>
<evidence type="ECO:0000256" key="1">
    <source>
        <dbReference type="SAM" id="MobiDB-lite"/>
    </source>
</evidence>
<organism evidence="2 3">
    <name type="scientific">Kwoniella mangroviensis CBS 10435</name>
    <dbReference type="NCBI Taxonomy" id="1331196"/>
    <lineage>
        <taxon>Eukaryota</taxon>
        <taxon>Fungi</taxon>
        <taxon>Dikarya</taxon>
        <taxon>Basidiomycota</taxon>
        <taxon>Agaricomycotina</taxon>
        <taxon>Tremellomycetes</taxon>
        <taxon>Tremellales</taxon>
        <taxon>Cryptococcaceae</taxon>
        <taxon>Kwoniella</taxon>
    </lineage>
</organism>
<keyword evidence="3" id="KW-1185">Reference proteome</keyword>
<dbReference type="AlphaFoldDB" id="A0A1B9IUI0"/>
<proteinExistence type="predicted"/>
<sequence>MPPKATYKVIRETSKPSSTWYPNAERYSYEDVIGTYPTFKAAKSVAETNLSEEWEENVSFWVKSVEEKKDYYEMKATFQEGETMRVYTVKEQVEKEDPSGTKTAKATSSAKAKQTVMKP</sequence>
<reference evidence="3" key="2">
    <citation type="submission" date="2013-12" db="EMBL/GenBank/DDBJ databases">
        <title>Evolution of pathogenesis and genome organization in the Tremellales.</title>
        <authorList>
            <person name="Cuomo C."/>
            <person name="Litvintseva A."/>
            <person name="Heitman J."/>
            <person name="Chen Y."/>
            <person name="Sun S."/>
            <person name="Springer D."/>
            <person name="Dromer F."/>
            <person name="Young S."/>
            <person name="Zeng Q."/>
            <person name="Chapman S."/>
            <person name="Gujja S."/>
            <person name="Saif S."/>
            <person name="Birren B."/>
        </authorList>
    </citation>
    <scope>NUCLEOTIDE SEQUENCE [LARGE SCALE GENOMIC DNA]</scope>
    <source>
        <strain evidence="3">CBS 10435</strain>
    </source>
</reference>
<accession>A0A1B9IUI0</accession>
<evidence type="ECO:0000313" key="3">
    <source>
        <dbReference type="Proteomes" id="UP000092583"/>
    </source>
</evidence>
<feature type="compositionally biased region" description="Low complexity" evidence="1">
    <location>
        <begin position="101"/>
        <end position="119"/>
    </location>
</feature>
<dbReference type="Proteomes" id="UP000092583">
    <property type="component" value="Unassembled WGS sequence"/>
</dbReference>
<dbReference type="EMBL" id="KI669461">
    <property type="protein sequence ID" value="OCF59198.1"/>
    <property type="molecule type" value="Genomic_DNA"/>
</dbReference>
<protein>
    <submittedName>
        <fullName evidence="2">Uncharacterized protein</fullName>
    </submittedName>
</protein>